<evidence type="ECO:0000313" key="2">
    <source>
        <dbReference type="EMBL" id="TDL29369.1"/>
    </source>
</evidence>
<feature type="compositionally biased region" description="Low complexity" evidence="1">
    <location>
        <begin position="446"/>
        <end position="456"/>
    </location>
</feature>
<proteinExistence type="predicted"/>
<feature type="compositionally biased region" description="Low complexity" evidence="1">
    <location>
        <begin position="388"/>
        <end position="397"/>
    </location>
</feature>
<keyword evidence="3" id="KW-1185">Reference proteome</keyword>
<dbReference type="VEuPathDB" id="FungiDB:BD410DRAFT_892675"/>
<feature type="region of interest" description="Disordered" evidence="1">
    <location>
        <begin position="414"/>
        <end position="602"/>
    </location>
</feature>
<feature type="compositionally biased region" description="Basic and acidic residues" evidence="1">
    <location>
        <begin position="533"/>
        <end position="554"/>
    </location>
</feature>
<feature type="region of interest" description="Disordered" evidence="1">
    <location>
        <begin position="193"/>
        <end position="256"/>
    </location>
</feature>
<feature type="compositionally biased region" description="Polar residues" evidence="1">
    <location>
        <begin position="206"/>
        <end position="218"/>
    </location>
</feature>
<feature type="compositionally biased region" description="Low complexity" evidence="1">
    <location>
        <begin position="41"/>
        <end position="55"/>
    </location>
</feature>
<protein>
    <submittedName>
        <fullName evidence="2">Uncharacterized protein</fullName>
    </submittedName>
</protein>
<dbReference type="Proteomes" id="UP000294933">
    <property type="component" value="Unassembled WGS sequence"/>
</dbReference>
<accession>A0A4R5XE39</accession>
<feature type="compositionally biased region" description="Low complexity" evidence="1">
    <location>
        <begin position="323"/>
        <end position="332"/>
    </location>
</feature>
<dbReference type="AlphaFoldDB" id="A0A4R5XE39"/>
<feature type="compositionally biased region" description="Polar residues" evidence="1">
    <location>
        <begin position="296"/>
        <end position="312"/>
    </location>
</feature>
<feature type="compositionally biased region" description="Basic and acidic residues" evidence="1">
    <location>
        <begin position="414"/>
        <end position="432"/>
    </location>
</feature>
<feature type="compositionally biased region" description="Polar residues" evidence="1">
    <location>
        <begin position="555"/>
        <end position="574"/>
    </location>
</feature>
<dbReference type="OrthoDB" id="3254377at2759"/>
<organism evidence="2 3">
    <name type="scientific">Rickenella mellea</name>
    <dbReference type="NCBI Taxonomy" id="50990"/>
    <lineage>
        <taxon>Eukaryota</taxon>
        <taxon>Fungi</taxon>
        <taxon>Dikarya</taxon>
        <taxon>Basidiomycota</taxon>
        <taxon>Agaricomycotina</taxon>
        <taxon>Agaricomycetes</taxon>
        <taxon>Hymenochaetales</taxon>
        <taxon>Rickenellaceae</taxon>
        <taxon>Rickenella</taxon>
    </lineage>
</organism>
<reference evidence="2 3" key="1">
    <citation type="submission" date="2018-06" db="EMBL/GenBank/DDBJ databases">
        <title>A transcriptomic atlas of mushroom development highlights an independent origin of complex multicellularity.</title>
        <authorList>
            <consortium name="DOE Joint Genome Institute"/>
            <person name="Krizsan K."/>
            <person name="Almasi E."/>
            <person name="Merenyi Z."/>
            <person name="Sahu N."/>
            <person name="Viragh M."/>
            <person name="Koszo T."/>
            <person name="Mondo S."/>
            <person name="Kiss B."/>
            <person name="Balint B."/>
            <person name="Kues U."/>
            <person name="Barry K."/>
            <person name="Hegedus J.C."/>
            <person name="Henrissat B."/>
            <person name="Johnson J."/>
            <person name="Lipzen A."/>
            <person name="Ohm R."/>
            <person name="Nagy I."/>
            <person name="Pangilinan J."/>
            <person name="Yan J."/>
            <person name="Xiong Y."/>
            <person name="Grigoriev I.V."/>
            <person name="Hibbett D.S."/>
            <person name="Nagy L.G."/>
        </authorList>
    </citation>
    <scope>NUCLEOTIDE SEQUENCE [LARGE SCALE GENOMIC DNA]</scope>
    <source>
        <strain evidence="2 3">SZMC22713</strain>
    </source>
</reference>
<gene>
    <name evidence="2" type="ORF">BD410DRAFT_892675</name>
</gene>
<feature type="compositionally biased region" description="Acidic residues" evidence="1">
    <location>
        <begin position="66"/>
        <end position="77"/>
    </location>
</feature>
<sequence length="602" mass="66435">MINSPPPVSASRVISREPHRKRLSRRFSSDKSVALPEYTPHRTSTTTTHSWSPQSIPSDLPPEYPDSADEADEETDDYVPLSPPLSPRRHRRHRSLVSTRQDLYSGFASVSDTHLDSALNRSAHMLAVSQAALHSSTIPQSRRTSSFRYDSGTDDILDTRLEVLKAKMRHERDNYERWIDDLNSIAKGVEGLTGDAQTRKVEDSTMSRSLPSGSQVPSRKSRRRPSLEIRETVSDVSRLHMSSERRSHMSPPPRALTQHVSIESAAGSAHEYTADSTSIFMPSTIGLRSPPHLSDFNPNSRSTSTSQTSHGNFASFVEHATTSRSPSPASSKRYSRSITPRAGERQRPHPQRRRSQSSSRSWSSNSNPPPSPSSTHRPMPPPIEELTSPSDSSASSDGPQVFRTVESLRKILDEQHIPTDCKGKSPIKDNHAHPQSFQPRSPPVAPVVGTTSTTTSISRLLTKGSHSTSARARSPPRHSSLKNRLAGTPATLSIPDSDPNSSHPSSGRSTPRQVAFGPLPESYTTSKGGSSPKFREKSLKKTRSKDRERKRDSGSDTSWWTAWLTGGSNLTTSPARHEERMEERVARSMGRPGMSGVEEWAV</sequence>
<feature type="compositionally biased region" description="Pro residues" evidence="1">
    <location>
        <begin position="367"/>
        <end position="383"/>
    </location>
</feature>
<feature type="compositionally biased region" description="Basic and acidic residues" evidence="1">
    <location>
        <begin position="575"/>
        <end position="586"/>
    </location>
</feature>
<feature type="region of interest" description="Disordered" evidence="1">
    <location>
        <begin position="283"/>
        <end position="399"/>
    </location>
</feature>
<feature type="compositionally biased region" description="Low complexity" evidence="1">
    <location>
        <begin position="356"/>
        <end position="366"/>
    </location>
</feature>
<dbReference type="EMBL" id="ML170156">
    <property type="protein sequence ID" value="TDL29369.1"/>
    <property type="molecule type" value="Genomic_DNA"/>
</dbReference>
<evidence type="ECO:0000256" key="1">
    <source>
        <dbReference type="SAM" id="MobiDB-lite"/>
    </source>
</evidence>
<feature type="region of interest" description="Disordered" evidence="1">
    <location>
        <begin position="1"/>
        <end position="94"/>
    </location>
</feature>
<dbReference type="STRING" id="50990.A0A4R5XE39"/>
<feature type="compositionally biased region" description="Low complexity" evidence="1">
    <location>
        <begin position="493"/>
        <end position="511"/>
    </location>
</feature>
<feature type="compositionally biased region" description="Basic and acidic residues" evidence="1">
    <location>
        <begin position="225"/>
        <end position="247"/>
    </location>
</feature>
<evidence type="ECO:0000313" key="3">
    <source>
        <dbReference type="Proteomes" id="UP000294933"/>
    </source>
</evidence>
<name>A0A4R5XE39_9AGAM</name>